<proteinExistence type="predicted"/>
<protein>
    <submittedName>
        <fullName evidence="2">Uncharacterized protein</fullName>
    </submittedName>
</protein>
<comment type="caution">
    <text evidence="2">The sequence shown here is derived from an EMBL/GenBank/DDBJ whole genome shotgun (WGS) entry which is preliminary data.</text>
</comment>
<name>S8EIW1_9LAMI</name>
<keyword evidence="3" id="KW-1185">Reference proteome</keyword>
<evidence type="ECO:0000256" key="1">
    <source>
        <dbReference type="SAM" id="Phobius"/>
    </source>
</evidence>
<evidence type="ECO:0000313" key="3">
    <source>
        <dbReference type="Proteomes" id="UP000015453"/>
    </source>
</evidence>
<dbReference type="AlphaFoldDB" id="S8EIW1"/>
<reference evidence="2 3" key="1">
    <citation type="journal article" date="2013" name="BMC Genomics">
        <title>The miniature genome of a carnivorous plant Genlisea aurea contains a low number of genes and short non-coding sequences.</title>
        <authorList>
            <person name="Leushkin E.V."/>
            <person name="Sutormin R.A."/>
            <person name="Nabieva E.R."/>
            <person name="Penin A.A."/>
            <person name="Kondrashov A.S."/>
            <person name="Logacheva M.D."/>
        </authorList>
    </citation>
    <scope>NUCLEOTIDE SEQUENCE [LARGE SCALE GENOMIC DNA]</scope>
</reference>
<feature type="non-terminal residue" evidence="2">
    <location>
        <position position="1"/>
    </location>
</feature>
<sequence length="107" mass="11898">GDDWRTMTALSLGIRSSGSYGSLQQLRFPNDLSSPPENQQPQVSRKAKMLKDKEKLFHIAFKFAPRREVGMLLLSLVSIAFILLLTIVARGEDPQEDAVALINIFPG</sequence>
<feature type="transmembrane region" description="Helical" evidence="1">
    <location>
        <begin position="69"/>
        <end position="89"/>
    </location>
</feature>
<gene>
    <name evidence="2" type="ORF">M569_02224</name>
</gene>
<feature type="non-terminal residue" evidence="2">
    <location>
        <position position="107"/>
    </location>
</feature>
<keyword evidence="1" id="KW-1133">Transmembrane helix</keyword>
<accession>S8EIW1</accession>
<keyword evidence="1" id="KW-0812">Transmembrane</keyword>
<keyword evidence="1" id="KW-0472">Membrane</keyword>
<dbReference type="EMBL" id="AUSU01000797">
    <property type="protein sequence ID" value="EPS72537.1"/>
    <property type="molecule type" value="Genomic_DNA"/>
</dbReference>
<dbReference type="Proteomes" id="UP000015453">
    <property type="component" value="Unassembled WGS sequence"/>
</dbReference>
<organism evidence="2 3">
    <name type="scientific">Genlisea aurea</name>
    <dbReference type="NCBI Taxonomy" id="192259"/>
    <lineage>
        <taxon>Eukaryota</taxon>
        <taxon>Viridiplantae</taxon>
        <taxon>Streptophyta</taxon>
        <taxon>Embryophyta</taxon>
        <taxon>Tracheophyta</taxon>
        <taxon>Spermatophyta</taxon>
        <taxon>Magnoliopsida</taxon>
        <taxon>eudicotyledons</taxon>
        <taxon>Gunneridae</taxon>
        <taxon>Pentapetalae</taxon>
        <taxon>asterids</taxon>
        <taxon>lamiids</taxon>
        <taxon>Lamiales</taxon>
        <taxon>Lentibulariaceae</taxon>
        <taxon>Genlisea</taxon>
    </lineage>
</organism>
<evidence type="ECO:0000313" key="2">
    <source>
        <dbReference type="EMBL" id="EPS72537.1"/>
    </source>
</evidence>